<feature type="compositionally biased region" description="Gly residues" evidence="2">
    <location>
        <begin position="163"/>
        <end position="174"/>
    </location>
</feature>
<evidence type="ECO:0000313" key="4">
    <source>
        <dbReference type="Proteomes" id="UP001589654"/>
    </source>
</evidence>
<dbReference type="Gene3D" id="2.60.40.200">
    <property type="entry name" value="Superoxide dismutase, copper/zinc binding domain"/>
    <property type="match status" value="1"/>
</dbReference>
<name>A0ABV5J0J2_9BACT</name>
<evidence type="ECO:0000313" key="3">
    <source>
        <dbReference type="EMBL" id="MFB9210331.1"/>
    </source>
</evidence>
<comment type="similarity">
    <text evidence="1">Belongs to the Cu-Zn superoxide dismutase family.</text>
</comment>
<organism evidence="3 4">
    <name type="scientific">Echinicola jeungdonensis</name>
    <dbReference type="NCBI Taxonomy" id="709343"/>
    <lineage>
        <taxon>Bacteria</taxon>
        <taxon>Pseudomonadati</taxon>
        <taxon>Bacteroidota</taxon>
        <taxon>Cytophagia</taxon>
        <taxon>Cytophagales</taxon>
        <taxon>Cyclobacteriaceae</taxon>
        <taxon>Echinicola</taxon>
    </lineage>
</organism>
<keyword evidence="4" id="KW-1185">Reference proteome</keyword>
<evidence type="ECO:0000256" key="2">
    <source>
        <dbReference type="SAM" id="MobiDB-lite"/>
    </source>
</evidence>
<proteinExistence type="inferred from homology"/>
<dbReference type="Proteomes" id="UP001589654">
    <property type="component" value="Unassembled WGS sequence"/>
</dbReference>
<dbReference type="PROSITE" id="PS51257">
    <property type="entry name" value="PROKAR_LIPOPROTEIN"/>
    <property type="match status" value="1"/>
</dbReference>
<dbReference type="SUPFAM" id="SSF49329">
    <property type="entry name" value="Cu,Zn superoxide dismutase-like"/>
    <property type="match status" value="1"/>
</dbReference>
<dbReference type="InterPro" id="IPR036423">
    <property type="entry name" value="SOD-like_Cu/Zn_dom_sf"/>
</dbReference>
<evidence type="ECO:0000256" key="1">
    <source>
        <dbReference type="ARBA" id="ARBA00010457"/>
    </source>
</evidence>
<reference evidence="3 4" key="1">
    <citation type="submission" date="2024-09" db="EMBL/GenBank/DDBJ databases">
        <authorList>
            <person name="Sun Q."/>
            <person name="Mori K."/>
        </authorList>
    </citation>
    <scope>NUCLEOTIDE SEQUENCE [LARGE SCALE GENOMIC DNA]</scope>
    <source>
        <strain evidence="3 4">CECT 7682</strain>
    </source>
</reference>
<accession>A0ABV5J0J2</accession>
<comment type="caution">
    <text evidence="3">The sequence shown here is derived from an EMBL/GenBank/DDBJ whole genome shotgun (WGS) entry which is preliminary data.</text>
</comment>
<feature type="region of interest" description="Disordered" evidence="2">
    <location>
        <begin position="155"/>
        <end position="174"/>
    </location>
</feature>
<dbReference type="RefSeq" id="WP_290246196.1">
    <property type="nucleotide sequence ID" value="NZ_JAUFQT010000001.1"/>
</dbReference>
<dbReference type="EMBL" id="JBHMEW010000007">
    <property type="protein sequence ID" value="MFB9210331.1"/>
    <property type="molecule type" value="Genomic_DNA"/>
</dbReference>
<sequence>MNKRIIYWMISLFLIAGLGLISCNDDDDDDNGNGDPQVQERTYTLDPVSDPAIYGTVKFERQNDGSTMVTIDLVGTTSGNSHPSHIHSNSASEGGPIEIDLTDVDGATGMSQTLVTEENDGTPITFDELLIYDGYVNVHLSGSNLSTLVAQGNIGSNSSGTGNNNGGNGGGPSY</sequence>
<gene>
    <name evidence="3" type="ORF">ACFFUR_00805</name>
</gene>
<protein>
    <submittedName>
        <fullName evidence="3">CHRD domain-containing protein</fullName>
    </submittedName>
</protein>